<dbReference type="InterPro" id="IPR004300">
    <property type="entry name" value="Glyco_hydro_57_N"/>
</dbReference>
<evidence type="ECO:0000256" key="2">
    <source>
        <dbReference type="ARBA" id="ARBA00023277"/>
    </source>
</evidence>
<evidence type="ECO:0000313" key="5">
    <source>
        <dbReference type="EMBL" id="HGW91151.1"/>
    </source>
</evidence>
<reference evidence="5" key="1">
    <citation type="journal article" date="2020" name="mSystems">
        <title>Genome- and Community-Level Interaction Insights into Carbon Utilization and Element Cycling Functions of Hydrothermarchaeota in Hydrothermal Sediment.</title>
        <authorList>
            <person name="Zhou Z."/>
            <person name="Liu Y."/>
            <person name="Xu W."/>
            <person name="Pan J."/>
            <person name="Luo Z.H."/>
            <person name="Li M."/>
        </authorList>
    </citation>
    <scope>NUCLEOTIDE SEQUENCE [LARGE SCALE GENOMIC DNA]</scope>
    <source>
        <strain evidence="5">SpSt-780</strain>
    </source>
</reference>
<dbReference type="PANTHER" id="PTHR36306">
    <property type="entry name" value="ALPHA-AMYLASE-RELATED-RELATED"/>
    <property type="match status" value="1"/>
</dbReference>
<evidence type="ECO:0000256" key="1">
    <source>
        <dbReference type="ARBA" id="ARBA00006821"/>
    </source>
</evidence>
<proteinExistence type="inferred from homology"/>
<dbReference type="CDD" id="cd10797">
    <property type="entry name" value="GH57N_APU_like_1"/>
    <property type="match status" value="1"/>
</dbReference>
<dbReference type="InterPro" id="IPR021923">
    <property type="entry name" value="DUF3536"/>
</dbReference>
<accession>A0A7C4U994</accession>
<dbReference type="InterPro" id="IPR011330">
    <property type="entry name" value="Glyco_hydro/deAcase_b/a-brl"/>
</dbReference>
<dbReference type="Pfam" id="PF12055">
    <property type="entry name" value="DUF3536"/>
    <property type="match status" value="1"/>
</dbReference>
<dbReference type="AlphaFoldDB" id="A0A7C4U994"/>
<protein>
    <submittedName>
        <fullName evidence="5">DUF3536 domain-containing protein</fullName>
    </submittedName>
</protein>
<comment type="caution">
    <text evidence="5">The sequence shown here is derived from an EMBL/GenBank/DDBJ whole genome shotgun (WGS) entry which is preliminary data.</text>
</comment>
<dbReference type="GO" id="GO:0005975">
    <property type="term" value="P:carbohydrate metabolic process"/>
    <property type="evidence" value="ECO:0007669"/>
    <property type="project" value="InterPro"/>
</dbReference>
<dbReference type="EMBL" id="DTHG01000015">
    <property type="protein sequence ID" value="HGW91151.1"/>
    <property type="molecule type" value="Genomic_DNA"/>
</dbReference>
<dbReference type="InterPro" id="IPR052046">
    <property type="entry name" value="GH57_Enzymes"/>
</dbReference>
<name>A0A7C4U994_UNCW3</name>
<dbReference type="SUPFAM" id="SSF88713">
    <property type="entry name" value="Glycoside hydrolase/deacetylase"/>
    <property type="match status" value="1"/>
</dbReference>
<dbReference type="GO" id="GO:0003824">
    <property type="term" value="F:catalytic activity"/>
    <property type="evidence" value="ECO:0007669"/>
    <property type="project" value="InterPro"/>
</dbReference>
<feature type="domain" description="Glycoside hydrolase family 57 N-terminal" evidence="4">
    <location>
        <begin position="106"/>
        <end position="309"/>
    </location>
</feature>
<organism evidence="5">
    <name type="scientific">candidate division WOR-3 bacterium</name>
    <dbReference type="NCBI Taxonomy" id="2052148"/>
    <lineage>
        <taxon>Bacteria</taxon>
        <taxon>Bacteria division WOR-3</taxon>
    </lineage>
</organism>
<sequence length="802" mass="95373">MERYICIHSHFYQPPRENPWLEDVQLQDSAYPYHDWNERITSECYEANIASRILNDKGKIVEIMNNYTRISFNFGPTLLSYLKKKKRELYEKIIESDVEARRYFNGIGPAIAQCFNHIIMPLAKRQDKIIQVKWGIRDFYLRFKRLPMGMWLPETAVDLETLSILAENGIRFTILSPYQAEKVRKIGEDKWVDVKGGRIDTKRPYLCFLPNNKTISIFFYNKDISHDVAFGGLLRNGEGFAKRLISAFENKDEPQIVNIATDGETYGHHHKYGDMALSYCLHYIESNKLAKITNYYEYLQKFQPEYEVKIIENTSWSCAHGIERWKDDCGCNTGYHKDWNQKWRKPLRDGMNWLKDEIDKIYIEKISDYVNEPFEIFYDYIDFIIGEEEIEKILKRHLKREINEKEKIKIIKLLEMERMSQLMFTSCGWFFDDISNIETQQIMMYAKRAIQLAEELNGYKIEENFINFLSIAKSNIPELKDGAEIYRKFIIPSALNLENVAAHFVISDVFNTGNKKEMYCYEIESFFKEENFSGNMKLNTGRIRLRSKRTFDEGDFCFGIIHLGDQNVLCGLIQNTEENYEKIKKLHIIFRKGEITNLVREMDKIFGEHTYSLINLFKDEQRKIIDTLLKETYKELQFSLTEFYEKNSGILNFLFETKTPFPEIIKETIQYVLNNKAKEIIKEKNNPFELEGILEELKRFSLNVDKTTLGFIITETLNRLFSELWDSIDNVDILKKIESYLKISNRFGIELNLWKAQNSYFYIGEKYYPEKLKESEKEKKSKEWIEIFERLKDYLYVHLEEL</sequence>
<evidence type="ECO:0000259" key="4">
    <source>
        <dbReference type="Pfam" id="PF03065"/>
    </source>
</evidence>
<dbReference type="InterPro" id="IPR027291">
    <property type="entry name" value="Glyco_hydro_38_N_sf"/>
</dbReference>
<gene>
    <name evidence="5" type="ORF">ENV67_01240</name>
</gene>
<dbReference type="Gene3D" id="3.20.110.10">
    <property type="entry name" value="Glycoside hydrolase 38, N terminal domain"/>
    <property type="match status" value="2"/>
</dbReference>
<evidence type="ECO:0000256" key="3">
    <source>
        <dbReference type="RuleBase" id="RU361196"/>
    </source>
</evidence>
<dbReference type="PANTHER" id="PTHR36306:SF3">
    <property type="entry name" value="GLYCOSIDE HYDROLASE FAMILY 57"/>
    <property type="match status" value="1"/>
</dbReference>
<keyword evidence="2 3" id="KW-0119">Carbohydrate metabolism</keyword>
<dbReference type="Pfam" id="PF03065">
    <property type="entry name" value="Glyco_hydro_57"/>
    <property type="match status" value="1"/>
</dbReference>
<comment type="similarity">
    <text evidence="1 3">Belongs to the glycosyl hydrolase 57 family.</text>
</comment>